<dbReference type="EMBL" id="KL367773">
    <property type="protein sequence ID" value="KFD59674.1"/>
    <property type="molecule type" value="Genomic_DNA"/>
</dbReference>
<gene>
    <name evidence="1" type="ORF">M514_28145</name>
</gene>
<feature type="non-terminal residue" evidence="1">
    <location>
        <position position="54"/>
    </location>
</feature>
<proteinExistence type="predicted"/>
<sequence length="54" mass="6318">MAFSNVKDNGKEDSFWTQCMLFKVKELMVIKCLDISGPQVVIIDTSDWHKRRTK</sequence>
<dbReference type="AlphaFoldDB" id="A0A085MR28"/>
<organism evidence="1">
    <name type="scientific">Trichuris suis</name>
    <name type="common">pig whipworm</name>
    <dbReference type="NCBI Taxonomy" id="68888"/>
    <lineage>
        <taxon>Eukaryota</taxon>
        <taxon>Metazoa</taxon>
        <taxon>Ecdysozoa</taxon>
        <taxon>Nematoda</taxon>
        <taxon>Enoplea</taxon>
        <taxon>Dorylaimia</taxon>
        <taxon>Trichinellida</taxon>
        <taxon>Trichuridae</taxon>
        <taxon>Trichuris</taxon>
    </lineage>
</organism>
<protein>
    <submittedName>
        <fullName evidence="1">Uncharacterized protein</fullName>
    </submittedName>
</protein>
<dbReference type="Proteomes" id="UP000030758">
    <property type="component" value="Unassembled WGS sequence"/>
</dbReference>
<evidence type="ECO:0000313" key="1">
    <source>
        <dbReference type="EMBL" id="KFD59674.1"/>
    </source>
</evidence>
<reference evidence="1" key="1">
    <citation type="journal article" date="2014" name="Nat. Genet.">
        <title>Genome and transcriptome of the porcine whipworm Trichuris suis.</title>
        <authorList>
            <person name="Jex A.R."/>
            <person name="Nejsum P."/>
            <person name="Schwarz E.M."/>
            <person name="Hu L."/>
            <person name="Young N.D."/>
            <person name="Hall R.S."/>
            <person name="Korhonen P.K."/>
            <person name="Liao S."/>
            <person name="Thamsborg S."/>
            <person name="Xia J."/>
            <person name="Xu P."/>
            <person name="Wang S."/>
            <person name="Scheerlinck J.P."/>
            <person name="Hofmann A."/>
            <person name="Sternberg P.W."/>
            <person name="Wang J."/>
            <person name="Gasser R.B."/>
        </authorList>
    </citation>
    <scope>NUCLEOTIDE SEQUENCE [LARGE SCALE GENOMIC DNA]</scope>
    <source>
        <strain evidence="1">DCEP-RM93F</strain>
    </source>
</reference>
<accession>A0A085MR28</accession>
<name>A0A085MR28_9BILA</name>